<dbReference type="SUPFAM" id="SSF52833">
    <property type="entry name" value="Thioredoxin-like"/>
    <property type="match status" value="1"/>
</dbReference>
<dbReference type="PANTHER" id="PTHR33355:SF12">
    <property type="entry name" value="WALL-ASSOCIATED RECEPTOR KINASE CARBOXY-TERMINAL PROTEIN"/>
    <property type="match status" value="1"/>
</dbReference>
<evidence type="ECO:0000259" key="4">
    <source>
        <dbReference type="Pfam" id="PF13947"/>
    </source>
</evidence>
<dbReference type="Pfam" id="PF13947">
    <property type="entry name" value="GUB_WAK_bind"/>
    <property type="match status" value="1"/>
</dbReference>
<dbReference type="GO" id="GO:0030247">
    <property type="term" value="F:polysaccharide binding"/>
    <property type="evidence" value="ECO:0007669"/>
    <property type="project" value="InterPro"/>
</dbReference>
<dbReference type="GO" id="GO:0016020">
    <property type="term" value="C:membrane"/>
    <property type="evidence" value="ECO:0007669"/>
    <property type="project" value="UniProtKB-SubCell"/>
</dbReference>
<comment type="caution">
    <text evidence="5">The sequence shown here is derived from an EMBL/GenBank/DDBJ whole genome shotgun (WGS) entry which is preliminary data.</text>
</comment>
<dbReference type="InterPro" id="IPR036249">
    <property type="entry name" value="Thioredoxin-like_sf"/>
</dbReference>
<sequence>MAEYCQTFQGKGVKLVGLSCDDVPSHLEWIKDIEATASGARWITRFWQIRTERSSSKKQLNMVDPDVKDSSGNQVPSRALHIVKLSFLYLVSTGWNLDEVVRVFESLQKANKHKDEAKKMFPQGYKTMDLPSKEYLRFTDAEERSWLRRERVSRGKEPWREKDGRTKQRCQRCGDAGGRSDDIEGQKSKPLITTVNLLLLSLHLDLHLLPTPTLSQCRTSSGPIPIHYPFALDDGCGAPQFRHMFNCFTDLFFATPSRNYKVQSINYDKKTMVVYDPAMSHCSILQPHHDFLMTPIQSAIILPTSPQLLRRLPRPQALQVPLLQLLRPLLRRALRLLQRLSEFPFRFRIGCSYHSPGGFLTNGTTSSPGGFLTNGTTPSPRGFLTNGTPSPPTTTTTSPPCCFTGYDTVNILDCTHYTSVTNTDGLKRLGPPDWVYEIKLSFAVPDTRCARSPVGLVGLIPRLKGLTASAQLPLISLYNVVG</sequence>
<evidence type="ECO:0000313" key="6">
    <source>
        <dbReference type="Proteomes" id="UP000315295"/>
    </source>
</evidence>
<evidence type="ECO:0000313" key="5">
    <source>
        <dbReference type="EMBL" id="TQD83146.1"/>
    </source>
</evidence>
<evidence type="ECO:0000256" key="3">
    <source>
        <dbReference type="SAM" id="MobiDB-lite"/>
    </source>
</evidence>
<dbReference type="PANTHER" id="PTHR33355">
    <property type="entry name" value="WALL-ASSOCIATED RECEPTOR KINASE CARBOXY-TERMINAL PROTEIN-RELATED"/>
    <property type="match status" value="1"/>
</dbReference>
<comment type="subcellular location">
    <subcellularLocation>
        <location evidence="1">Membrane</location>
        <topology evidence="1">Single-pass membrane protein</topology>
    </subcellularLocation>
</comment>
<gene>
    <name evidence="5" type="ORF">C1H46_031308</name>
</gene>
<keyword evidence="2" id="KW-0732">Signal</keyword>
<reference evidence="5 6" key="1">
    <citation type="journal article" date="2019" name="G3 (Bethesda)">
        <title>Sequencing of a Wild Apple (Malus baccata) Genome Unravels the Differences Between Cultivated and Wild Apple Species Regarding Disease Resistance and Cold Tolerance.</title>
        <authorList>
            <person name="Chen X."/>
        </authorList>
    </citation>
    <scope>NUCLEOTIDE SEQUENCE [LARGE SCALE GENOMIC DNA]</scope>
    <source>
        <strain evidence="6">cv. Shandingzi</strain>
        <tissue evidence="5">Leaves</tissue>
    </source>
</reference>
<feature type="compositionally biased region" description="Basic and acidic residues" evidence="3">
    <location>
        <begin position="153"/>
        <end position="166"/>
    </location>
</feature>
<dbReference type="InterPro" id="IPR025287">
    <property type="entry name" value="WAK_GUB"/>
</dbReference>
<protein>
    <recommendedName>
        <fullName evidence="4">Wall-associated receptor kinase galacturonan-binding domain-containing protein</fullName>
    </recommendedName>
</protein>
<dbReference type="EMBL" id="VIEB01000691">
    <property type="protein sequence ID" value="TQD83146.1"/>
    <property type="molecule type" value="Genomic_DNA"/>
</dbReference>
<feature type="domain" description="Wall-associated receptor kinase galacturonan-binding" evidence="4">
    <location>
        <begin position="217"/>
        <end position="276"/>
    </location>
</feature>
<name>A0A540L9H4_MALBA</name>
<organism evidence="5 6">
    <name type="scientific">Malus baccata</name>
    <name type="common">Siberian crab apple</name>
    <name type="synonym">Pyrus baccata</name>
    <dbReference type="NCBI Taxonomy" id="106549"/>
    <lineage>
        <taxon>Eukaryota</taxon>
        <taxon>Viridiplantae</taxon>
        <taxon>Streptophyta</taxon>
        <taxon>Embryophyta</taxon>
        <taxon>Tracheophyta</taxon>
        <taxon>Spermatophyta</taxon>
        <taxon>Magnoliopsida</taxon>
        <taxon>eudicotyledons</taxon>
        <taxon>Gunneridae</taxon>
        <taxon>Pentapetalae</taxon>
        <taxon>rosids</taxon>
        <taxon>fabids</taxon>
        <taxon>Rosales</taxon>
        <taxon>Rosaceae</taxon>
        <taxon>Amygdaloideae</taxon>
        <taxon>Maleae</taxon>
        <taxon>Malus</taxon>
    </lineage>
</organism>
<dbReference type="AlphaFoldDB" id="A0A540L9H4"/>
<proteinExistence type="predicted"/>
<evidence type="ECO:0000256" key="2">
    <source>
        <dbReference type="ARBA" id="ARBA00022729"/>
    </source>
</evidence>
<accession>A0A540L9H4</accession>
<feature type="region of interest" description="Disordered" evidence="3">
    <location>
        <begin position="153"/>
        <end position="185"/>
    </location>
</feature>
<dbReference type="Gene3D" id="3.40.30.10">
    <property type="entry name" value="Glutaredoxin"/>
    <property type="match status" value="1"/>
</dbReference>
<keyword evidence="6" id="KW-1185">Reference proteome</keyword>
<dbReference type="Proteomes" id="UP000315295">
    <property type="component" value="Unassembled WGS sequence"/>
</dbReference>
<evidence type="ECO:0000256" key="1">
    <source>
        <dbReference type="ARBA" id="ARBA00004167"/>
    </source>
</evidence>